<comment type="caution">
    <text evidence="1">The sequence shown here is derived from an EMBL/GenBank/DDBJ whole genome shotgun (WGS) entry which is preliminary data.</text>
</comment>
<gene>
    <name evidence="1" type="ORF">ILUMI_17598</name>
</gene>
<accession>A0A8K0CJU6</accession>
<dbReference type="EMBL" id="VTPC01075978">
    <property type="protein sequence ID" value="KAF2888575.1"/>
    <property type="molecule type" value="Genomic_DNA"/>
</dbReference>
<organism evidence="1 2">
    <name type="scientific">Ignelater luminosus</name>
    <name type="common">Cucubano</name>
    <name type="synonym">Pyrophorus luminosus</name>
    <dbReference type="NCBI Taxonomy" id="2038154"/>
    <lineage>
        <taxon>Eukaryota</taxon>
        <taxon>Metazoa</taxon>
        <taxon>Ecdysozoa</taxon>
        <taxon>Arthropoda</taxon>
        <taxon>Hexapoda</taxon>
        <taxon>Insecta</taxon>
        <taxon>Pterygota</taxon>
        <taxon>Neoptera</taxon>
        <taxon>Endopterygota</taxon>
        <taxon>Coleoptera</taxon>
        <taxon>Polyphaga</taxon>
        <taxon>Elateriformia</taxon>
        <taxon>Elateroidea</taxon>
        <taxon>Elateridae</taxon>
        <taxon>Agrypninae</taxon>
        <taxon>Pyrophorini</taxon>
        <taxon>Ignelater</taxon>
    </lineage>
</organism>
<dbReference type="OrthoDB" id="2416161at2759"/>
<dbReference type="AlphaFoldDB" id="A0A8K0CJU6"/>
<protein>
    <submittedName>
        <fullName evidence="1">Uncharacterized protein</fullName>
    </submittedName>
</protein>
<proteinExistence type="predicted"/>
<reference evidence="1" key="1">
    <citation type="submission" date="2019-08" db="EMBL/GenBank/DDBJ databases">
        <title>The genome of the North American firefly Photinus pyralis.</title>
        <authorList>
            <consortium name="Photinus pyralis genome working group"/>
            <person name="Fallon T.R."/>
            <person name="Sander Lower S.E."/>
            <person name="Weng J.-K."/>
        </authorList>
    </citation>
    <scope>NUCLEOTIDE SEQUENCE</scope>
    <source>
        <strain evidence="1">TRF0915ILg1</strain>
        <tissue evidence="1">Whole body</tissue>
    </source>
</reference>
<sequence>MSQHISTQRDGNKLSYERYVYRHCYKESYNQQEGYLAQGSPSNPRTRAEIILPQEYQMAGEIKFLLDATGNYEERIIIFATEKDSEFLSNCEHWFTNEIFKVLTSTIYTIIHDSWNSKWMGDTAVFTMSPKRILEQAKTEDSIERALAGEEPMQSRLMHRKKNTIAW</sequence>
<dbReference type="Proteomes" id="UP000801492">
    <property type="component" value="Unassembled WGS sequence"/>
</dbReference>
<keyword evidence="2" id="KW-1185">Reference proteome</keyword>
<evidence type="ECO:0000313" key="1">
    <source>
        <dbReference type="EMBL" id="KAF2888575.1"/>
    </source>
</evidence>
<name>A0A8K0CJU6_IGNLU</name>
<evidence type="ECO:0000313" key="2">
    <source>
        <dbReference type="Proteomes" id="UP000801492"/>
    </source>
</evidence>